<dbReference type="RefSeq" id="WP_184074938.1">
    <property type="nucleotide sequence ID" value="NZ_JACHDS010000001.1"/>
</dbReference>
<name>A0A7X0D5H9_9ACTN</name>
<reference evidence="1 2" key="1">
    <citation type="submission" date="2020-08" db="EMBL/GenBank/DDBJ databases">
        <title>Sequencing the genomes of 1000 actinobacteria strains.</title>
        <authorList>
            <person name="Klenk H.-P."/>
        </authorList>
    </citation>
    <scope>NUCLEOTIDE SEQUENCE [LARGE SCALE GENOMIC DNA]</scope>
    <source>
        <strain evidence="1 2">DSM 46659</strain>
    </source>
</reference>
<keyword evidence="2" id="KW-1185">Reference proteome</keyword>
<proteinExistence type="predicted"/>
<protein>
    <recommendedName>
        <fullName evidence="3">CopG family transcriptional regulator</fullName>
    </recommendedName>
</protein>
<accession>A0A7X0D5H9</accession>
<sequence length="105" mass="11342">MSAEKLSVSLAPETVARARRAAKRAGLPLSTWLDRAARHEADLEEARLALAEHFAEYGEPDEEAQAWAHDILDSTGVGRPEPPEDAIARREALARLDAVSAGDAE</sequence>
<organism evidence="1 2">
    <name type="scientific">Nocardiopsis mwathae</name>
    <dbReference type="NCBI Taxonomy" id="1472723"/>
    <lineage>
        <taxon>Bacteria</taxon>
        <taxon>Bacillati</taxon>
        <taxon>Actinomycetota</taxon>
        <taxon>Actinomycetes</taxon>
        <taxon>Streptosporangiales</taxon>
        <taxon>Nocardiopsidaceae</taxon>
        <taxon>Nocardiopsis</taxon>
    </lineage>
</organism>
<evidence type="ECO:0000313" key="2">
    <source>
        <dbReference type="Proteomes" id="UP000546642"/>
    </source>
</evidence>
<dbReference type="AlphaFoldDB" id="A0A7X0D5H9"/>
<comment type="caution">
    <text evidence="1">The sequence shown here is derived from an EMBL/GenBank/DDBJ whole genome shotgun (WGS) entry which is preliminary data.</text>
</comment>
<dbReference type="EMBL" id="JACHDS010000001">
    <property type="protein sequence ID" value="MBB6171711.1"/>
    <property type="molecule type" value="Genomic_DNA"/>
</dbReference>
<evidence type="ECO:0000313" key="1">
    <source>
        <dbReference type="EMBL" id="MBB6171711.1"/>
    </source>
</evidence>
<gene>
    <name evidence="1" type="ORF">HNR23_001771</name>
</gene>
<dbReference type="Proteomes" id="UP000546642">
    <property type="component" value="Unassembled WGS sequence"/>
</dbReference>
<evidence type="ECO:0008006" key="3">
    <source>
        <dbReference type="Google" id="ProtNLM"/>
    </source>
</evidence>